<reference evidence="1" key="1">
    <citation type="journal article" date="2014" name="Int. J. Syst. Evol. Microbiol.">
        <title>Complete genome sequence of Corynebacterium casei LMG S-19264T (=DSM 44701T), isolated from a smear-ripened cheese.</title>
        <authorList>
            <consortium name="US DOE Joint Genome Institute (JGI-PGF)"/>
            <person name="Walter F."/>
            <person name="Albersmeier A."/>
            <person name="Kalinowski J."/>
            <person name="Ruckert C."/>
        </authorList>
    </citation>
    <scope>NUCLEOTIDE SEQUENCE</scope>
    <source>
        <strain evidence="1">CGMCC 1.6333</strain>
    </source>
</reference>
<dbReference type="RefSeq" id="WP_117155791.1">
    <property type="nucleotide sequence ID" value="NZ_BMLG01000013.1"/>
</dbReference>
<accession>A0A917TTS3</accession>
<dbReference type="Pfam" id="PF26149">
    <property type="entry name" value="YuzK"/>
    <property type="match status" value="1"/>
</dbReference>
<organism evidence="1 2">
    <name type="scientific">Paraliobacillus quinghaiensis</name>
    <dbReference type="NCBI Taxonomy" id="470815"/>
    <lineage>
        <taxon>Bacteria</taxon>
        <taxon>Bacillati</taxon>
        <taxon>Bacillota</taxon>
        <taxon>Bacilli</taxon>
        <taxon>Bacillales</taxon>
        <taxon>Bacillaceae</taxon>
        <taxon>Paraliobacillus</taxon>
    </lineage>
</organism>
<evidence type="ECO:0000313" key="2">
    <source>
        <dbReference type="Proteomes" id="UP000618460"/>
    </source>
</evidence>
<proteinExistence type="predicted"/>
<comment type="caution">
    <text evidence="1">The sequence shown here is derived from an EMBL/GenBank/DDBJ whole genome shotgun (WGS) entry which is preliminary data.</text>
</comment>
<dbReference type="EMBL" id="BMLG01000013">
    <property type="protein sequence ID" value="GGM35765.1"/>
    <property type="molecule type" value="Genomic_DNA"/>
</dbReference>
<dbReference type="AlphaFoldDB" id="A0A917TTS3"/>
<name>A0A917TTS3_9BACI</name>
<protein>
    <submittedName>
        <fullName evidence="1">Uncharacterized protein</fullName>
    </submittedName>
</protein>
<gene>
    <name evidence="1" type="ORF">GCM10011351_22300</name>
</gene>
<evidence type="ECO:0000313" key="1">
    <source>
        <dbReference type="EMBL" id="GGM35765.1"/>
    </source>
</evidence>
<reference evidence="1" key="2">
    <citation type="submission" date="2020-09" db="EMBL/GenBank/DDBJ databases">
        <authorList>
            <person name="Sun Q."/>
            <person name="Zhou Y."/>
        </authorList>
    </citation>
    <scope>NUCLEOTIDE SEQUENCE</scope>
    <source>
        <strain evidence="1">CGMCC 1.6333</strain>
    </source>
</reference>
<keyword evidence="2" id="KW-1185">Reference proteome</keyword>
<dbReference type="InterPro" id="IPR058676">
    <property type="entry name" value="YuzK"/>
</dbReference>
<sequence>MDNLGLTYTGEMEKAMQQNHGIGFAEYERKLNNRLQIEREREKSYKQASRVVNEMERKVHR</sequence>
<dbReference type="Proteomes" id="UP000618460">
    <property type="component" value="Unassembled WGS sequence"/>
</dbReference>
<dbReference type="OrthoDB" id="2454002at2"/>